<evidence type="ECO:0008006" key="3">
    <source>
        <dbReference type="Google" id="ProtNLM"/>
    </source>
</evidence>
<keyword evidence="2" id="KW-1185">Reference proteome</keyword>
<dbReference type="EMBL" id="FZOF01000001">
    <property type="protein sequence ID" value="SNR83241.1"/>
    <property type="molecule type" value="Genomic_DNA"/>
</dbReference>
<gene>
    <name evidence="1" type="ORF">SAMN05216252_101320</name>
</gene>
<evidence type="ECO:0000313" key="1">
    <source>
        <dbReference type="EMBL" id="SNR83241.1"/>
    </source>
</evidence>
<dbReference type="OrthoDB" id="4861196at2"/>
<sequence>MGRIRRVVLAVLGTAGLGLLSGCGPAITGVMGIAVTEDGKPLAVMLVCDGQVERVTLHDADRGPSRKSRLAAWNRGRPATGFSVWSLESGGRGWSVDKPMPPLEPGRGYTLHGWTGDPESTTSGVDFTAAQLAGLRPGQVRWFRGEGMPGADRGGFATAGVGEFRAEACGGL</sequence>
<accession>A0A238ZJK4</accession>
<organism evidence="1 2">
    <name type="scientific">Actinacidiphila glaucinigra</name>
    <dbReference type="NCBI Taxonomy" id="235986"/>
    <lineage>
        <taxon>Bacteria</taxon>
        <taxon>Bacillati</taxon>
        <taxon>Actinomycetota</taxon>
        <taxon>Actinomycetes</taxon>
        <taxon>Kitasatosporales</taxon>
        <taxon>Streptomycetaceae</taxon>
        <taxon>Actinacidiphila</taxon>
    </lineage>
</organism>
<dbReference type="AlphaFoldDB" id="A0A238ZJK4"/>
<dbReference type="Proteomes" id="UP000198280">
    <property type="component" value="Unassembled WGS sequence"/>
</dbReference>
<dbReference type="PROSITE" id="PS51257">
    <property type="entry name" value="PROKAR_LIPOPROTEIN"/>
    <property type="match status" value="1"/>
</dbReference>
<name>A0A238ZJK4_9ACTN</name>
<proteinExistence type="predicted"/>
<protein>
    <recommendedName>
        <fullName evidence="3">Lipoprotein</fullName>
    </recommendedName>
</protein>
<evidence type="ECO:0000313" key="2">
    <source>
        <dbReference type="Proteomes" id="UP000198280"/>
    </source>
</evidence>
<reference evidence="1 2" key="1">
    <citation type="submission" date="2017-06" db="EMBL/GenBank/DDBJ databases">
        <authorList>
            <person name="Kim H.J."/>
            <person name="Triplett B.A."/>
        </authorList>
    </citation>
    <scope>NUCLEOTIDE SEQUENCE [LARGE SCALE GENOMIC DNA]</scope>
    <source>
        <strain evidence="1 2">CGMCC 4.1858</strain>
    </source>
</reference>